<reference evidence="2" key="1">
    <citation type="submission" date="2022-03" db="EMBL/GenBank/DDBJ databases">
        <authorList>
            <person name="Legras J.-L."/>
            <person name="Devillers H."/>
            <person name="Grondin C."/>
        </authorList>
    </citation>
    <scope>NUCLEOTIDE SEQUENCE</scope>
    <source>
        <strain evidence="2">CLIB 1423</strain>
    </source>
</reference>
<dbReference type="GO" id="GO:0070860">
    <property type="term" value="C:RNA polymerase I core factor complex"/>
    <property type="evidence" value="ECO:0007669"/>
    <property type="project" value="TreeGrafter"/>
</dbReference>
<accession>A0A9P0QRG9</accession>
<evidence type="ECO:0008006" key="4">
    <source>
        <dbReference type="Google" id="ProtNLM"/>
    </source>
</evidence>
<proteinExistence type="predicted"/>
<dbReference type="EMBL" id="CAKXYY010000011">
    <property type="protein sequence ID" value="CAH2353573.1"/>
    <property type="molecule type" value="Genomic_DNA"/>
</dbReference>
<dbReference type="Pfam" id="PF04090">
    <property type="entry name" value="Rrn11"/>
    <property type="match status" value="1"/>
</dbReference>
<keyword evidence="3" id="KW-1185">Reference proteome</keyword>
<evidence type="ECO:0000313" key="2">
    <source>
        <dbReference type="EMBL" id="CAH2353573.1"/>
    </source>
</evidence>
<dbReference type="InterPro" id="IPR007224">
    <property type="entry name" value="TIF_Rrn11"/>
</dbReference>
<dbReference type="GO" id="GO:0001164">
    <property type="term" value="F:RNA polymerase I core promoter sequence-specific DNA binding"/>
    <property type="evidence" value="ECO:0007669"/>
    <property type="project" value="InterPro"/>
</dbReference>
<dbReference type="GO" id="GO:0001181">
    <property type="term" value="F:RNA polymerase I general transcription initiation factor activity"/>
    <property type="evidence" value="ECO:0007669"/>
    <property type="project" value="InterPro"/>
</dbReference>
<evidence type="ECO:0000313" key="3">
    <source>
        <dbReference type="Proteomes" id="UP000837801"/>
    </source>
</evidence>
<dbReference type="AlphaFoldDB" id="A0A9P0QRG9"/>
<organism evidence="2 3">
    <name type="scientific">[Candida] railenensis</name>
    <dbReference type="NCBI Taxonomy" id="45579"/>
    <lineage>
        <taxon>Eukaryota</taxon>
        <taxon>Fungi</taxon>
        <taxon>Dikarya</taxon>
        <taxon>Ascomycota</taxon>
        <taxon>Saccharomycotina</taxon>
        <taxon>Pichiomycetes</taxon>
        <taxon>Debaryomycetaceae</taxon>
        <taxon>Kurtzmaniella</taxon>
    </lineage>
</organism>
<dbReference type="PANTHER" id="PTHR28244">
    <property type="entry name" value="RNA POLYMERASE I-SPECIFIC TRANSCRIPTION INITIATION FACTOR RRN11"/>
    <property type="match status" value="1"/>
</dbReference>
<gene>
    <name evidence="2" type="ORF">CLIB1423_11S02806</name>
</gene>
<dbReference type="InterPro" id="IPR053029">
    <property type="entry name" value="RNA_pol_I-specific_init_factor"/>
</dbReference>
<dbReference type="GO" id="GO:0017025">
    <property type="term" value="F:TBP-class protein binding"/>
    <property type="evidence" value="ECO:0007669"/>
    <property type="project" value="TreeGrafter"/>
</dbReference>
<dbReference type="Proteomes" id="UP000837801">
    <property type="component" value="Unassembled WGS sequence"/>
</dbReference>
<comment type="caution">
    <text evidence="2">The sequence shown here is derived from an EMBL/GenBank/DDBJ whole genome shotgun (WGS) entry which is preliminary data.</text>
</comment>
<dbReference type="OrthoDB" id="2159786at2759"/>
<protein>
    <recommendedName>
        <fullName evidence="4">RNA polymerase I-specific transcription initiation factor RRN11</fullName>
    </recommendedName>
</protein>
<dbReference type="GO" id="GO:0042790">
    <property type="term" value="P:nucleolar large rRNA transcription by RNA polymerase I"/>
    <property type="evidence" value="ECO:0007669"/>
    <property type="project" value="TreeGrafter"/>
</dbReference>
<sequence length="462" mass="53536">MFENFYVGQNESKRNNNKEYKLNLLLQKYVELQKIDQLGLTVQQRNILKKSKRSKRLVTKLIRERLTKRLKPEETFEIWHSQNNLNVNLEKQMPFKDVGDIIDEQGNDASKSLETSDSEAETESHKNIESQLNKFISTFDSSDSWTKANLLIRTRGLETLPQTNSGEDCYPRGTPGFSKYHVTNLRNLLHLNMLRRNWDLAYKVFCLLVRLPHVDIRSIWSLGIEILQQQRNAQGSAQDEHLSSSSSLFKDERFFDWLSSFYIITRSTVSNSRLVAAPIWRSGSRTHAPLYVITSLWNLLIKGEVSKVSERLEELLLEPPFNTDGAFYFLLALCQLAKCFDGEDVATNIALIKKNLDKCKQYKFEYPKELIEKELKQVFNKDNYSIDLSRNEDASSDEDEEEDEVIRTSSGTGTQEIHHVSIPMDPFDEFNDFEEDIPDLLESSPTKVAVEEKGMEFDFDLD</sequence>
<feature type="region of interest" description="Disordered" evidence="1">
    <location>
        <begin position="389"/>
        <end position="415"/>
    </location>
</feature>
<evidence type="ECO:0000256" key="1">
    <source>
        <dbReference type="SAM" id="MobiDB-lite"/>
    </source>
</evidence>
<dbReference type="PANTHER" id="PTHR28244:SF1">
    <property type="entry name" value="RNA POLYMERASE I-SPECIFIC TRANSCRIPTION INITIATION FACTOR RRN11"/>
    <property type="match status" value="1"/>
</dbReference>
<name>A0A9P0QRG9_9ASCO</name>
<feature type="compositionally biased region" description="Acidic residues" evidence="1">
    <location>
        <begin position="394"/>
        <end position="404"/>
    </location>
</feature>